<keyword evidence="2" id="KW-1185">Reference proteome</keyword>
<proteinExistence type="predicted"/>
<evidence type="ECO:0000313" key="1">
    <source>
        <dbReference type="EMBL" id="DAD28254.1"/>
    </source>
</evidence>
<dbReference type="AlphaFoldDB" id="A0A822Y2W4"/>
<name>A0A822Y2W4_NELNU</name>
<dbReference type="EMBL" id="DUZY01000002">
    <property type="protein sequence ID" value="DAD28254.1"/>
    <property type="molecule type" value="Genomic_DNA"/>
</dbReference>
<comment type="caution">
    <text evidence="1">The sequence shown here is derived from an EMBL/GenBank/DDBJ whole genome shotgun (WGS) entry which is preliminary data.</text>
</comment>
<evidence type="ECO:0000313" key="2">
    <source>
        <dbReference type="Proteomes" id="UP000607653"/>
    </source>
</evidence>
<organism evidence="1 2">
    <name type="scientific">Nelumbo nucifera</name>
    <name type="common">Sacred lotus</name>
    <dbReference type="NCBI Taxonomy" id="4432"/>
    <lineage>
        <taxon>Eukaryota</taxon>
        <taxon>Viridiplantae</taxon>
        <taxon>Streptophyta</taxon>
        <taxon>Embryophyta</taxon>
        <taxon>Tracheophyta</taxon>
        <taxon>Spermatophyta</taxon>
        <taxon>Magnoliopsida</taxon>
        <taxon>Proteales</taxon>
        <taxon>Nelumbonaceae</taxon>
        <taxon>Nelumbo</taxon>
    </lineage>
</organism>
<dbReference type="Proteomes" id="UP000607653">
    <property type="component" value="Unassembled WGS sequence"/>
</dbReference>
<accession>A0A822Y2W4</accession>
<sequence length="30" mass="3555">MQNSTTKKKIICFERLRLDTTFSSKSLQHI</sequence>
<protein>
    <submittedName>
        <fullName evidence="1">Uncharacterized protein</fullName>
    </submittedName>
</protein>
<reference evidence="1 2" key="1">
    <citation type="journal article" date="2020" name="Mol. Biol. Evol.">
        <title>Distinct Expression and Methylation Patterns for Genes with Different Fates following a Single Whole-Genome Duplication in Flowering Plants.</title>
        <authorList>
            <person name="Shi T."/>
            <person name="Rahmani R.S."/>
            <person name="Gugger P.F."/>
            <person name="Wang M."/>
            <person name="Li H."/>
            <person name="Zhang Y."/>
            <person name="Li Z."/>
            <person name="Wang Q."/>
            <person name="Van de Peer Y."/>
            <person name="Marchal K."/>
            <person name="Chen J."/>
        </authorList>
    </citation>
    <scope>NUCLEOTIDE SEQUENCE [LARGE SCALE GENOMIC DNA]</scope>
    <source>
        <tissue evidence="1">Leaf</tissue>
    </source>
</reference>
<gene>
    <name evidence="1" type="ORF">HUJ06_029722</name>
</gene>